<proteinExistence type="predicted"/>
<dbReference type="PROSITE" id="PS51257">
    <property type="entry name" value="PROKAR_LIPOPROTEIN"/>
    <property type="match status" value="1"/>
</dbReference>
<dbReference type="EMBL" id="UINC01047894">
    <property type="protein sequence ID" value="SVB57748.1"/>
    <property type="molecule type" value="Genomic_DNA"/>
</dbReference>
<dbReference type="AlphaFoldDB" id="A0A382F404"/>
<sequence length="67" mass="7214">MPAERLKNTATDKYDTTYLGSPAGQSCHQFIQRTSDSLLEPNLDYPVDLKITNTTPSTPSAVLAASA</sequence>
<accession>A0A382F404</accession>
<organism evidence="1">
    <name type="scientific">marine metagenome</name>
    <dbReference type="NCBI Taxonomy" id="408172"/>
    <lineage>
        <taxon>unclassified sequences</taxon>
        <taxon>metagenomes</taxon>
        <taxon>ecological metagenomes</taxon>
    </lineage>
</organism>
<protein>
    <submittedName>
        <fullName evidence="1">Uncharacterized protein</fullName>
    </submittedName>
</protein>
<gene>
    <name evidence="1" type="ORF">METZ01_LOCUS210602</name>
</gene>
<name>A0A382F404_9ZZZZ</name>
<evidence type="ECO:0000313" key="1">
    <source>
        <dbReference type="EMBL" id="SVB57748.1"/>
    </source>
</evidence>
<reference evidence="1" key="1">
    <citation type="submission" date="2018-05" db="EMBL/GenBank/DDBJ databases">
        <authorList>
            <person name="Lanie J.A."/>
            <person name="Ng W.-L."/>
            <person name="Kazmierczak K.M."/>
            <person name="Andrzejewski T.M."/>
            <person name="Davidsen T.M."/>
            <person name="Wayne K.J."/>
            <person name="Tettelin H."/>
            <person name="Glass J.I."/>
            <person name="Rusch D."/>
            <person name="Podicherti R."/>
            <person name="Tsui H.-C.T."/>
            <person name="Winkler M.E."/>
        </authorList>
    </citation>
    <scope>NUCLEOTIDE SEQUENCE</scope>
</reference>